<dbReference type="CDD" id="cd11326">
    <property type="entry name" value="AmyAc_Glg_debranch"/>
    <property type="match status" value="1"/>
</dbReference>
<dbReference type="Pfam" id="PF02922">
    <property type="entry name" value="CBM_48"/>
    <property type="match status" value="1"/>
</dbReference>
<reference evidence="6 7" key="1">
    <citation type="submission" date="2022-06" db="EMBL/GenBank/DDBJ databases">
        <title>Paraconexibacter antarcticus.</title>
        <authorList>
            <person name="Kim C.S."/>
        </authorList>
    </citation>
    <scope>NUCLEOTIDE SEQUENCE [LARGE SCALE GENOMIC DNA]</scope>
    <source>
        <strain evidence="6 7">02-257</strain>
    </source>
</reference>
<dbReference type="EMBL" id="CP098502">
    <property type="protein sequence ID" value="UTI62976.1"/>
    <property type="molecule type" value="Genomic_DNA"/>
</dbReference>
<dbReference type="NCBIfam" id="TIGR02100">
    <property type="entry name" value="glgX_debranch"/>
    <property type="match status" value="1"/>
</dbReference>
<evidence type="ECO:0000259" key="5">
    <source>
        <dbReference type="SMART" id="SM00642"/>
    </source>
</evidence>
<evidence type="ECO:0000313" key="7">
    <source>
        <dbReference type="Proteomes" id="UP001056035"/>
    </source>
</evidence>
<keyword evidence="3" id="KW-0326">Glycosidase</keyword>
<evidence type="ECO:0000256" key="4">
    <source>
        <dbReference type="SAM" id="MobiDB-lite"/>
    </source>
</evidence>
<dbReference type="PANTHER" id="PTHR43002">
    <property type="entry name" value="GLYCOGEN DEBRANCHING ENZYME"/>
    <property type="match status" value="1"/>
</dbReference>
<dbReference type="SUPFAM" id="SSF81296">
    <property type="entry name" value="E set domains"/>
    <property type="match status" value="1"/>
</dbReference>
<feature type="region of interest" description="Disordered" evidence="4">
    <location>
        <begin position="475"/>
        <end position="500"/>
    </location>
</feature>
<dbReference type="InterPro" id="IPR011837">
    <property type="entry name" value="Glycogen_debranch_GlgX"/>
</dbReference>
<dbReference type="InterPro" id="IPR017853">
    <property type="entry name" value="GH"/>
</dbReference>
<feature type="compositionally biased region" description="Basic and acidic residues" evidence="4">
    <location>
        <begin position="475"/>
        <end position="490"/>
    </location>
</feature>
<evidence type="ECO:0000313" key="6">
    <source>
        <dbReference type="EMBL" id="UTI62976.1"/>
    </source>
</evidence>
<dbReference type="InterPro" id="IPR006047">
    <property type="entry name" value="GH13_cat_dom"/>
</dbReference>
<evidence type="ECO:0000256" key="2">
    <source>
        <dbReference type="ARBA" id="ARBA00022801"/>
    </source>
</evidence>
<dbReference type="InterPro" id="IPR014756">
    <property type="entry name" value="Ig_E-set"/>
</dbReference>
<dbReference type="SUPFAM" id="SSF51011">
    <property type="entry name" value="Glycosyl hydrolase domain"/>
    <property type="match status" value="1"/>
</dbReference>
<dbReference type="InterPro" id="IPR013783">
    <property type="entry name" value="Ig-like_fold"/>
</dbReference>
<name>A0ABY5DM11_9ACTN</name>
<dbReference type="Proteomes" id="UP001056035">
    <property type="component" value="Chromosome"/>
</dbReference>
<dbReference type="Gene3D" id="3.20.20.80">
    <property type="entry name" value="Glycosidases"/>
    <property type="match status" value="1"/>
</dbReference>
<feature type="domain" description="Glycosyl hydrolase family 13 catalytic" evidence="5">
    <location>
        <begin position="168"/>
        <end position="577"/>
    </location>
</feature>
<dbReference type="Gene3D" id="2.60.40.10">
    <property type="entry name" value="Immunoglobulins"/>
    <property type="match status" value="1"/>
</dbReference>
<dbReference type="CDD" id="cd02856">
    <property type="entry name" value="E_set_GDE_Isoamylase_N"/>
    <property type="match status" value="1"/>
</dbReference>
<accession>A0ABY5DM11</accession>
<organism evidence="6 7">
    <name type="scientific">Paraconexibacter antarcticus</name>
    <dbReference type="NCBI Taxonomy" id="2949664"/>
    <lineage>
        <taxon>Bacteria</taxon>
        <taxon>Bacillati</taxon>
        <taxon>Actinomycetota</taxon>
        <taxon>Thermoleophilia</taxon>
        <taxon>Solirubrobacterales</taxon>
        <taxon>Paraconexibacteraceae</taxon>
        <taxon>Paraconexibacter</taxon>
    </lineage>
</organism>
<dbReference type="RefSeq" id="WP_254569711.1">
    <property type="nucleotide sequence ID" value="NZ_CP098502.1"/>
</dbReference>
<evidence type="ECO:0000256" key="1">
    <source>
        <dbReference type="ARBA" id="ARBA00008061"/>
    </source>
</evidence>
<evidence type="ECO:0000256" key="3">
    <source>
        <dbReference type="ARBA" id="ARBA00023295"/>
    </source>
</evidence>
<keyword evidence="7" id="KW-1185">Reference proteome</keyword>
<gene>
    <name evidence="6" type="primary">glgX</name>
    <name evidence="6" type="ORF">NBH00_16615</name>
</gene>
<dbReference type="InterPro" id="IPR044505">
    <property type="entry name" value="GlgX_Isoamylase_N_E_set"/>
</dbReference>
<proteinExistence type="inferred from homology"/>
<keyword evidence="2" id="KW-0378">Hydrolase</keyword>
<protein>
    <submittedName>
        <fullName evidence="6">Glycogen debranching protein GlgX</fullName>
    </submittedName>
</protein>
<comment type="similarity">
    <text evidence="1">Belongs to the glycosyl hydrolase 13 family.</text>
</comment>
<dbReference type="SUPFAM" id="SSF51445">
    <property type="entry name" value="(Trans)glycosidases"/>
    <property type="match status" value="1"/>
</dbReference>
<dbReference type="InterPro" id="IPR013780">
    <property type="entry name" value="Glyco_hydro_b"/>
</dbReference>
<dbReference type="Gene3D" id="2.60.40.1180">
    <property type="entry name" value="Golgi alpha-mannosidase II"/>
    <property type="match status" value="1"/>
</dbReference>
<sequence>MSAREVWPGRPFPLGPVWDGEGTNFSIFSENAERVVLCLFDADGAEEQIDVTAVTAHNWHCYLPGVGPGQRYGYRVHGPYAPEEGHRFNPCKLLIDPYAKAIEGGVDFDAASVLPYVPDPDAGDDADLEADDEDSAPAMPKCVVVDDHFDWEGDRPLARPWTQTVIYETHVKGFTKLLDAIPEELRGTYAGLASDEAIGYLKAMGITALELLPVHHIIDESFLHDRGLSNYWGYSSIGYLAPHAQYAATGRLGEQVREFKGMVKALHRAGIEVILDVVYNHTAEGNHLGPMLSFRGVDNASYYRLVPDDKRHYMDYTGTGNTLNAVEPEVLRLIMDSLRYFAIECHVDGFRFDLASALARGLYDVDRLSAFFDTIHQDPVLSQVKLIAEPWDVGPGGYQVGNFPVLWSEWNGMYRDVVRDFWRGEAPLNEFASRFTGSSDLYESDGRKPFASVNFVTAHDGFTLADMTAFNEKHNEENLEDSKDGTDDNRSWNCGVEGPTDDPEVNTLRWRQRRNFLMTLLLSQGVPMLLGGDEMARSQGGNNNAWCQDNEVSWFHWDVDEEARSLREFTQRLVALRAAEPVFRREHFLEGDEADTVLPDIWWFRLDGRRMTRKQWEDEELRWLGVFLNGSSTGMQDERGQPVHGGSFLLFLNASEHDVEFTLPAARFGAEWTLELATAAPAAAPGSVDVAARGSLFVSARSMTLLRRR</sequence>
<dbReference type="SMART" id="SM00642">
    <property type="entry name" value="Aamy"/>
    <property type="match status" value="1"/>
</dbReference>
<dbReference type="Pfam" id="PF00128">
    <property type="entry name" value="Alpha-amylase"/>
    <property type="match status" value="1"/>
</dbReference>
<dbReference type="InterPro" id="IPR004193">
    <property type="entry name" value="Glyco_hydro_13_N"/>
</dbReference>